<evidence type="ECO:0000259" key="1">
    <source>
        <dbReference type="Pfam" id="PF13614"/>
    </source>
</evidence>
<dbReference type="InterPro" id="IPR050678">
    <property type="entry name" value="DNA_Partitioning_ATPase"/>
</dbReference>
<dbReference type="CDD" id="cd02042">
    <property type="entry name" value="ParAB_family"/>
    <property type="match status" value="1"/>
</dbReference>
<dbReference type="Pfam" id="PF13614">
    <property type="entry name" value="AAA_31"/>
    <property type="match status" value="1"/>
</dbReference>
<dbReference type="Gene3D" id="3.40.50.300">
    <property type="entry name" value="P-loop containing nucleotide triphosphate hydrolases"/>
    <property type="match status" value="1"/>
</dbReference>
<gene>
    <name evidence="2" type="ORF">UFOPK1909_00096</name>
</gene>
<reference evidence="2" key="1">
    <citation type="submission" date="2020-05" db="EMBL/GenBank/DDBJ databases">
        <authorList>
            <person name="Chiriac C."/>
            <person name="Salcher M."/>
            <person name="Ghai R."/>
            <person name="Kavagutti S V."/>
        </authorList>
    </citation>
    <scope>NUCLEOTIDE SEQUENCE</scope>
</reference>
<dbReference type="SUPFAM" id="SSF52540">
    <property type="entry name" value="P-loop containing nucleoside triphosphate hydrolases"/>
    <property type="match status" value="1"/>
</dbReference>
<feature type="domain" description="AAA" evidence="1">
    <location>
        <begin position="2"/>
        <end position="178"/>
    </location>
</feature>
<dbReference type="AlphaFoldDB" id="A0A6J6HSC4"/>
<accession>A0A6J6HSC4</accession>
<dbReference type="InterPro" id="IPR025669">
    <property type="entry name" value="AAA_dom"/>
</dbReference>
<evidence type="ECO:0000313" key="2">
    <source>
        <dbReference type="EMBL" id="CAB4614539.1"/>
    </source>
</evidence>
<proteinExistence type="predicted"/>
<sequence length="343" mass="37499">MSVSSLKGGVGKTTVALGLASAAFARGLRTLVVDLDPQCDASTGLGAIGEFRETVADVLQNPKHNIVHRAIVASTWGKVQSGHIDVMIGSPRALQFDTPNPTIRDVWKLEEALSRIEKDYDLVIIDTPPSINGLTRTAWVASDRVLIVSEPSIFSVVAAERAMRAIEELRKGLTPRLEALGVVINRLRPQSKEHAYRAGELQELFKENLMAVQIEERATIQQAQGAARPIHTWPGDHAAELARIFDEILAAALASFQIHNDQKRQKADKKMNRISKIMRGQNLDEVLKLESLQSETLASGASDVFDLPTGPVRAVDPTLLSPIEKLEALAFLEIDSQPSEKTD</sequence>
<name>A0A6J6HSC4_9ZZZZ</name>
<organism evidence="2">
    <name type="scientific">freshwater metagenome</name>
    <dbReference type="NCBI Taxonomy" id="449393"/>
    <lineage>
        <taxon>unclassified sequences</taxon>
        <taxon>metagenomes</taxon>
        <taxon>ecological metagenomes</taxon>
    </lineage>
</organism>
<dbReference type="PANTHER" id="PTHR13696">
    <property type="entry name" value="P-LOOP CONTAINING NUCLEOSIDE TRIPHOSPHATE HYDROLASE"/>
    <property type="match status" value="1"/>
</dbReference>
<dbReference type="EMBL" id="CAEZVD010000002">
    <property type="protein sequence ID" value="CAB4614539.1"/>
    <property type="molecule type" value="Genomic_DNA"/>
</dbReference>
<dbReference type="InterPro" id="IPR027417">
    <property type="entry name" value="P-loop_NTPase"/>
</dbReference>
<protein>
    <submittedName>
        <fullName evidence="2">Unannotated protein</fullName>
    </submittedName>
</protein>
<dbReference type="PANTHER" id="PTHR13696:SF99">
    <property type="entry name" value="COBYRINIC ACID AC-DIAMIDE SYNTHASE"/>
    <property type="match status" value="1"/>
</dbReference>